<evidence type="ECO:0000259" key="1">
    <source>
        <dbReference type="Pfam" id="PF19995"/>
    </source>
</evidence>
<accession>A0ABR8AHL9</accession>
<dbReference type="EMBL" id="JACJQH010000059">
    <property type="protein sequence ID" value="MBD2199426.1"/>
    <property type="molecule type" value="Genomic_DNA"/>
</dbReference>
<evidence type="ECO:0000313" key="2">
    <source>
        <dbReference type="EMBL" id="MBD2199426.1"/>
    </source>
</evidence>
<dbReference type="RefSeq" id="WP_190548910.1">
    <property type="nucleotide sequence ID" value="NZ_CAWPNO010000094.1"/>
</dbReference>
<protein>
    <recommendedName>
        <fullName evidence="1">Inactive STAND domain-containing protein</fullName>
    </recommendedName>
</protein>
<name>A0ABR8AHL9_9CYAN</name>
<feature type="domain" description="Inactive STAND" evidence="1">
    <location>
        <begin position="135"/>
        <end position="275"/>
    </location>
</feature>
<gene>
    <name evidence="2" type="ORF">H6G24_28760</name>
</gene>
<keyword evidence="3" id="KW-1185">Reference proteome</keyword>
<dbReference type="InterPro" id="IPR045475">
    <property type="entry name" value="iSTAND"/>
</dbReference>
<proteinExistence type="predicted"/>
<sequence>MQGLPSELNKLCFDVFLECEEYFDDYRKLRELCKSLTEVYGLHYQIQTGSSIHEVVENNLSVIIKFSHPKHGWALIIIVRVLQERYKSLKNPLSVKLDDLHNKLQEYETKQSHSYTQNENNIFVLESKLFKLISQIDFNKQEEAFHEAITVQAPKDKDRAAAFLIHGPEKHGQKVLFERLVKLLFKLVNYREYREIPLGGISSTFDVWSTVARYLVDSQQLDDLSRQDIMNKVLECLQTKHIIFRVDDVHSTNPKFLNDLIDNFWTPIINHRRNIINGKTNQKYSYKEPCFLVMFWIDNNTQVCNWEIPKIDNHEDSKYPQHPLILAEASPFLDQDLNKWLRIADDEIISNYNISVDTLKTFLASSQSGVPELVYKTIYEHCGHFWEGR</sequence>
<reference evidence="2 3" key="1">
    <citation type="journal article" date="2020" name="ISME J.">
        <title>Comparative genomics reveals insights into cyanobacterial evolution and habitat adaptation.</title>
        <authorList>
            <person name="Chen M.Y."/>
            <person name="Teng W.K."/>
            <person name="Zhao L."/>
            <person name="Hu C.X."/>
            <person name="Zhou Y.K."/>
            <person name="Han B.P."/>
            <person name="Song L.R."/>
            <person name="Shu W.S."/>
        </authorList>
    </citation>
    <scope>NUCLEOTIDE SEQUENCE [LARGE SCALE GENOMIC DNA]</scope>
    <source>
        <strain evidence="2 3">FACHB-288</strain>
    </source>
</reference>
<evidence type="ECO:0000313" key="3">
    <source>
        <dbReference type="Proteomes" id="UP000658514"/>
    </source>
</evidence>
<organism evidence="2 3">
    <name type="scientific">Calothrix parietina FACHB-288</name>
    <dbReference type="NCBI Taxonomy" id="2692896"/>
    <lineage>
        <taxon>Bacteria</taxon>
        <taxon>Bacillati</taxon>
        <taxon>Cyanobacteriota</taxon>
        <taxon>Cyanophyceae</taxon>
        <taxon>Nostocales</taxon>
        <taxon>Calotrichaceae</taxon>
        <taxon>Calothrix</taxon>
    </lineage>
</organism>
<comment type="caution">
    <text evidence="2">The sequence shown here is derived from an EMBL/GenBank/DDBJ whole genome shotgun (WGS) entry which is preliminary data.</text>
</comment>
<dbReference type="Pfam" id="PF19995">
    <property type="entry name" value="iSTAND"/>
    <property type="match status" value="1"/>
</dbReference>
<dbReference type="Proteomes" id="UP000658514">
    <property type="component" value="Unassembled WGS sequence"/>
</dbReference>